<reference evidence="11 12" key="2">
    <citation type="journal article" date="2015" name="Biomed. Res. Int.">
        <title>Effects of Arsenite Resistance on the Growth and Functional Gene Expression of Leptospirillum ferriphilum and Acidithiobacillus thiooxidans in Pure Culture and Coculture.</title>
        <authorList>
            <person name="Jiang H."/>
            <person name="Liang Y."/>
            <person name="Yin H."/>
            <person name="Xiao Y."/>
            <person name="Guo X."/>
            <person name="Xu Y."/>
            <person name="Hu Q."/>
            <person name="Liu H."/>
            <person name="Liu X."/>
        </authorList>
    </citation>
    <scope>NUCLEOTIDE SEQUENCE [LARGE SCALE GENOMIC DNA]</scope>
    <source>
        <strain evidence="11 12">YSK</strain>
    </source>
</reference>
<feature type="binding site" evidence="8">
    <location>
        <begin position="413"/>
        <end position="415"/>
    </location>
    <ligand>
        <name>GTP</name>
        <dbReference type="ChEBI" id="CHEBI:37565"/>
    </ligand>
</feature>
<feature type="binding site" description="in other chain" evidence="8">
    <location>
        <position position="303"/>
    </location>
    <ligand>
        <name>IMP</name>
        <dbReference type="ChEBI" id="CHEBI:58053"/>
        <note>ligand shared between dimeric partners</note>
    </ligand>
</feature>
<evidence type="ECO:0000313" key="12">
    <source>
        <dbReference type="Proteomes" id="UP000027059"/>
    </source>
</evidence>
<dbReference type="PANTHER" id="PTHR11846">
    <property type="entry name" value="ADENYLOSUCCINATE SYNTHETASE"/>
    <property type="match status" value="1"/>
</dbReference>
<dbReference type="FunFam" id="1.10.300.10:FF:000001">
    <property type="entry name" value="Adenylosuccinate synthetase"/>
    <property type="match status" value="1"/>
</dbReference>
<dbReference type="HAMAP" id="MF_00011">
    <property type="entry name" value="Adenylosucc_synth"/>
    <property type="match status" value="1"/>
</dbReference>
<dbReference type="InterPro" id="IPR042109">
    <property type="entry name" value="Adenylosuccinate_synth_dom1"/>
</dbReference>
<dbReference type="EMBL" id="CP007243">
    <property type="protein sequence ID" value="AIA31163.1"/>
    <property type="molecule type" value="Genomic_DNA"/>
</dbReference>
<dbReference type="AlphaFoldDB" id="A0A059XWA6"/>
<dbReference type="GO" id="GO:0005737">
    <property type="term" value="C:cytoplasm"/>
    <property type="evidence" value="ECO:0007669"/>
    <property type="project" value="UniProtKB-SubCell"/>
</dbReference>
<feature type="binding site" description="in other chain" evidence="8">
    <location>
        <position position="224"/>
    </location>
    <ligand>
        <name>IMP</name>
        <dbReference type="ChEBI" id="CHEBI:58053"/>
        <note>ligand shared between dimeric partners</note>
    </ligand>
</feature>
<feature type="binding site" description="in other chain" evidence="8">
    <location>
        <position position="239"/>
    </location>
    <ligand>
        <name>IMP</name>
        <dbReference type="ChEBI" id="CHEBI:58053"/>
        <note>ligand shared between dimeric partners</note>
    </ligand>
</feature>
<dbReference type="NCBIfam" id="TIGR00184">
    <property type="entry name" value="purA"/>
    <property type="match status" value="1"/>
</dbReference>
<keyword evidence="8" id="KW-0963">Cytoplasm</keyword>
<evidence type="ECO:0000256" key="9">
    <source>
        <dbReference type="PROSITE-ProRule" id="PRU10134"/>
    </source>
</evidence>
<dbReference type="EC" id="6.3.4.4" evidence="8 10"/>
<dbReference type="PANTHER" id="PTHR11846:SF0">
    <property type="entry name" value="ADENYLOSUCCINATE SYNTHETASE"/>
    <property type="match status" value="1"/>
</dbReference>
<feature type="active site" description="Proton acceptor" evidence="8">
    <location>
        <position position="13"/>
    </location>
</feature>
<dbReference type="PROSITE" id="PS01266">
    <property type="entry name" value="ADENYLOSUCCIN_SYN_1"/>
    <property type="match status" value="1"/>
</dbReference>
<keyword evidence="12" id="KW-1185">Reference proteome</keyword>
<dbReference type="SUPFAM" id="SSF52540">
    <property type="entry name" value="P-loop containing nucleoside triphosphate hydrolases"/>
    <property type="match status" value="1"/>
</dbReference>
<dbReference type="Proteomes" id="UP000027059">
    <property type="component" value="Chromosome"/>
</dbReference>
<evidence type="ECO:0000256" key="5">
    <source>
        <dbReference type="ARBA" id="ARBA00022755"/>
    </source>
</evidence>
<dbReference type="Gene3D" id="3.90.170.10">
    <property type="entry name" value="Adenylosuccinate Synthetase, subunit A, domain 3"/>
    <property type="match status" value="1"/>
</dbReference>
<keyword evidence="3 8" id="KW-0479">Metal-binding</keyword>
<feature type="binding site" evidence="8">
    <location>
        <position position="305"/>
    </location>
    <ligand>
        <name>GTP</name>
        <dbReference type="ChEBI" id="CHEBI:37565"/>
    </ligand>
</feature>
<organism evidence="11 12">
    <name type="scientific">Leptospirillum ferriphilum YSK</name>
    <dbReference type="NCBI Taxonomy" id="1441628"/>
    <lineage>
        <taxon>Bacteria</taxon>
        <taxon>Pseudomonadati</taxon>
        <taxon>Nitrospirota</taxon>
        <taxon>Nitrospiria</taxon>
        <taxon>Nitrospirales</taxon>
        <taxon>Nitrospiraceae</taxon>
        <taxon>Leptospirillum</taxon>
    </lineage>
</organism>
<dbReference type="InterPro" id="IPR033128">
    <property type="entry name" value="Adenylosuccin_syn_Lys_AS"/>
</dbReference>
<feature type="binding site" evidence="8">
    <location>
        <position position="13"/>
    </location>
    <ligand>
        <name>Mg(2+)</name>
        <dbReference type="ChEBI" id="CHEBI:18420"/>
    </ligand>
</feature>
<comment type="function">
    <text evidence="8">Plays an important role in the de novo pathway of purine nucleotide biosynthesis. Catalyzes the first committed step in the biosynthesis of AMP from IMP.</text>
</comment>
<keyword evidence="7 8" id="KW-0342">GTP-binding</keyword>
<dbReference type="NCBIfam" id="NF002223">
    <property type="entry name" value="PRK01117.1"/>
    <property type="match status" value="1"/>
</dbReference>
<feature type="binding site" evidence="8">
    <location>
        <begin position="299"/>
        <end position="305"/>
    </location>
    <ligand>
        <name>substrate</name>
    </ligand>
</feature>
<feature type="binding site" evidence="8">
    <location>
        <begin position="40"/>
        <end position="42"/>
    </location>
    <ligand>
        <name>GTP</name>
        <dbReference type="ChEBI" id="CHEBI:37565"/>
    </ligand>
</feature>
<feature type="binding site" description="in other chain" evidence="8">
    <location>
        <begin position="38"/>
        <end position="41"/>
    </location>
    <ligand>
        <name>IMP</name>
        <dbReference type="ChEBI" id="CHEBI:58053"/>
        <note>ligand shared between dimeric partners</note>
    </ligand>
</feature>
<keyword evidence="4 8" id="KW-0547">Nucleotide-binding</keyword>
<evidence type="ECO:0000256" key="6">
    <source>
        <dbReference type="ARBA" id="ARBA00022842"/>
    </source>
</evidence>
<dbReference type="InterPro" id="IPR027417">
    <property type="entry name" value="P-loop_NTPase"/>
</dbReference>
<dbReference type="GO" id="GO:0044208">
    <property type="term" value="P:'de novo' AMP biosynthetic process"/>
    <property type="evidence" value="ECO:0007669"/>
    <property type="project" value="UniProtKB-UniRule"/>
</dbReference>
<comment type="similarity">
    <text evidence="8 10">Belongs to the adenylosuccinate synthetase family.</text>
</comment>
<dbReference type="CDD" id="cd03108">
    <property type="entry name" value="AdSS"/>
    <property type="match status" value="1"/>
</dbReference>
<sequence>MANIIILGAQWGDEGKGKIVDLLTERADCIVRYQGGHNAGHTLVVGGEKFVLHLIPAGILHPGKTCVIGNGIALDPQALIEEIDDLEKRGIPVKDTLKISDACHLILPYHRAIDKESEKLKGTRRIGTTGRGIGPAYVDKMARIGIRTGDLAHPRIFREKLSQNLQEMNYLMEKLFRAHGFDLETLYSELMTQAERILPYVTDTSLYLWKTAREGKSLLFEGAQGTLLDVDHGTYPYVTSSNASAGGALTGSGVGPTLIDGVMGVTKAYTTRVGSGPFPSEISGPEEERIRERGQEYGATTGRARRCGWFDLVAVRYAARVNGLTGIILTKIDVLDHLETIPVCTGYRIKDRIVSDFPHHVEDVEAARPVLEHLPGWKTSTRGIRKLSDLPKEAQNYIRWIGEKVGVPVVMVSTGSERNETILLQDPFSASA</sequence>
<feature type="active site" evidence="9">
    <location>
        <position position="140"/>
    </location>
</feature>
<accession>A0A059XWA6</accession>
<keyword evidence="2 8" id="KW-0436">Ligase</keyword>
<evidence type="ECO:0000256" key="1">
    <source>
        <dbReference type="ARBA" id="ARBA00011738"/>
    </source>
</evidence>
<dbReference type="FunFam" id="3.90.170.10:FF:000001">
    <property type="entry name" value="Adenylosuccinate synthetase"/>
    <property type="match status" value="1"/>
</dbReference>
<comment type="pathway">
    <text evidence="8 10">Purine metabolism; AMP biosynthesis via de novo pathway; AMP from IMP: step 1/2.</text>
</comment>
<feature type="binding site" description="in other chain" evidence="8">
    <location>
        <position position="129"/>
    </location>
    <ligand>
        <name>IMP</name>
        <dbReference type="ChEBI" id="CHEBI:58053"/>
        <note>ligand shared between dimeric partners</note>
    </ligand>
</feature>
<dbReference type="Gene3D" id="3.40.440.10">
    <property type="entry name" value="Adenylosuccinate Synthetase, subunit A, domain 1"/>
    <property type="match status" value="1"/>
</dbReference>
<dbReference type="OrthoDB" id="9807553at2"/>
<feature type="binding site" evidence="8">
    <location>
        <position position="143"/>
    </location>
    <ligand>
        <name>IMP</name>
        <dbReference type="ChEBI" id="CHEBI:58053"/>
        <note>ligand shared between dimeric partners</note>
    </ligand>
</feature>
<dbReference type="UniPathway" id="UPA00075">
    <property type="reaction ID" value="UER00335"/>
</dbReference>
<evidence type="ECO:0000256" key="10">
    <source>
        <dbReference type="RuleBase" id="RU000520"/>
    </source>
</evidence>
<evidence type="ECO:0000313" key="11">
    <source>
        <dbReference type="EMBL" id="AIA31163.1"/>
    </source>
</evidence>
<dbReference type="HOGENOM" id="CLU_029848_0_0_0"/>
<evidence type="ECO:0000256" key="4">
    <source>
        <dbReference type="ARBA" id="ARBA00022741"/>
    </source>
</evidence>
<dbReference type="SMART" id="SM00788">
    <property type="entry name" value="Adenylsucc_synt"/>
    <property type="match status" value="1"/>
</dbReference>
<dbReference type="InterPro" id="IPR018220">
    <property type="entry name" value="Adenylosuccin_syn_GTP-bd"/>
</dbReference>
<evidence type="ECO:0000256" key="7">
    <source>
        <dbReference type="ARBA" id="ARBA00023134"/>
    </source>
</evidence>
<dbReference type="InterPro" id="IPR042110">
    <property type="entry name" value="Adenylosuccinate_synth_dom2"/>
</dbReference>
<feature type="binding site" evidence="8">
    <location>
        <begin position="12"/>
        <end position="18"/>
    </location>
    <ligand>
        <name>GTP</name>
        <dbReference type="ChEBI" id="CHEBI:37565"/>
    </ligand>
</feature>
<gene>
    <name evidence="8" type="primary">purA</name>
    <name evidence="11" type="ORF">Y981_11740</name>
</gene>
<comment type="subcellular location">
    <subcellularLocation>
        <location evidence="8">Cytoplasm</location>
    </subcellularLocation>
</comment>
<evidence type="ECO:0000256" key="8">
    <source>
        <dbReference type="HAMAP-Rule" id="MF_00011"/>
    </source>
</evidence>
<evidence type="ECO:0000256" key="2">
    <source>
        <dbReference type="ARBA" id="ARBA00022598"/>
    </source>
</evidence>
<evidence type="ECO:0000256" key="3">
    <source>
        <dbReference type="ARBA" id="ARBA00022723"/>
    </source>
</evidence>
<name>A0A059XWA6_9BACT</name>
<dbReference type="GO" id="GO:0000287">
    <property type="term" value="F:magnesium ion binding"/>
    <property type="evidence" value="ECO:0007669"/>
    <property type="project" value="UniProtKB-UniRule"/>
</dbReference>
<protein>
    <recommendedName>
        <fullName evidence="8 10">Adenylosuccinate synthetase</fullName>
        <shortName evidence="8">AMPSase</shortName>
        <shortName evidence="8">AdSS</shortName>
        <ecNumber evidence="8 10">6.3.4.4</ecNumber>
    </recommendedName>
    <alternativeName>
        <fullName evidence="8">IMP--aspartate ligase</fullName>
    </alternativeName>
</protein>
<comment type="catalytic activity">
    <reaction evidence="8 10">
        <text>IMP + L-aspartate + GTP = N(6)-(1,2-dicarboxyethyl)-AMP + GDP + phosphate + 2 H(+)</text>
        <dbReference type="Rhea" id="RHEA:15753"/>
        <dbReference type="ChEBI" id="CHEBI:15378"/>
        <dbReference type="ChEBI" id="CHEBI:29991"/>
        <dbReference type="ChEBI" id="CHEBI:37565"/>
        <dbReference type="ChEBI" id="CHEBI:43474"/>
        <dbReference type="ChEBI" id="CHEBI:57567"/>
        <dbReference type="ChEBI" id="CHEBI:58053"/>
        <dbReference type="ChEBI" id="CHEBI:58189"/>
        <dbReference type="EC" id="6.3.4.4"/>
    </reaction>
</comment>
<feature type="binding site" description="in other chain" evidence="8">
    <location>
        <begin position="13"/>
        <end position="16"/>
    </location>
    <ligand>
        <name>IMP</name>
        <dbReference type="ChEBI" id="CHEBI:58053"/>
        <note>ligand shared between dimeric partners</note>
    </ligand>
</feature>
<comment type="cofactor">
    <cofactor evidence="8">
        <name>Mg(2+)</name>
        <dbReference type="ChEBI" id="CHEBI:18420"/>
    </cofactor>
    <text evidence="8">Binds 1 Mg(2+) ion per subunit.</text>
</comment>
<dbReference type="GO" id="GO:0005525">
    <property type="term" value="F:GTP binding"/>
    <property type="evidence" value="ECO:0007669"/>
    <property type="project" value="UniProtKB-UniRule"/>
</dbReference>
<dbReference type="RefSeq" id="WP_038506259.1">
    <property type="nucleotide sequence ID" value="NZ_CP007243.1"/>
</dbReference>
<dbReference type="InterPro" id="IPR042111">
    <property type="entry name" value="Adenylosuccinate_synth_dom3"/>
</dbReference>
<dbReference type="Gene3D" id="1.10.300.10">
    <property type="entry name" value="Adenylosuccinate Synthetase, subunit A, domain 2"/>
    <property type="match status" value="1"/>
</dbReference>
<feature type="binding site" evidence="8">
    <location>
        <position position="40"/>
    </location>
    <ligand>
        <name>Mg(2+)</name>
        <dbReference type="ChEBI" id="CHEBI:18420"/>
    </ligand>
</feature>
<dbReference type="GO" id="GO:0004019">
    <property type="term" value="F:adenylosuccinate synthase activity"/>
    <property type="evidence" value="ECO:0007669"/>
    <property type="project" value="UniProtKB-UniRule"/>
</dbReference>
<keyword evidence="5 8" id="KW-0658">Purine biosynthesis</keyword>
<comment type="subunit">
    <text evidence="1 8">Homodimer.</text>
</comment>
<feature type="active site" description="Proton donor" evidence="8">
    <location>
        <position position="41"/>
    </location>
</feature>
<keyword evidence="6 8" id="KW-0460">Magnesium</keyword>
<dbReference type="KEGG" id="lfp:Y981_11740"/>
<dbReference type="PROSITE" id="PS00513">
    <property type="entry name" value="ADENYLOSUCCIN_SYN_2"/>
    <property type="match status" value="1"/>
</dbReference>
<reference evidence="12" key="1">
    <citation type="submission" date="2014-02" db="EMBL/GenBank/DDBJ databases">
        <title>Complete genome sequence and comparative genomic analysis of the nitrogen-fixing bacterium Leptospirillum ferriphilum YSK.</title>
        <authorList>
            <person name="Guo X."/>
            <person name="Yin H."/>
            <person name="Liang Y."/>
            <person name="Hu Q."/>
            <person name="Ma L."/>
            <person name="Xiao Y."/>
            <person name="Zhang X."/>
            <person name="Qiu G."/>
            <person name="Liu X."/>
        </authorList>
    </citation>
    <scope>NUCLEOTIDE SEQUENCE [LARGE SCALE GENOMIC DNA]</scope>
    <source>
        <strain evidence="12">YSK</strain>
    </source>
</reference>
<dbReference type="Pfam" id="PF00709">
    <property type="entry name" value="Adenylsucc_synt"/>
    <property type="match status" value="1"/>
</dbReference>
<dbReference type="GO" id="GO:0046040">
    <property type="term" value="P:IMP metabolic process"/>
    <property type="evidence" value="ECO:0007669"/>
    <property type="project" value="TreeGrafter"/>
</dbReference>
<dbReference type="InterPro" id="IPR001114">
    <property type="entry name" value="Adenylosuccinate_synthetase"/>
</dbReference>
<feature type="binding site" evidence="8">
    <location>
        <begin position="331"/>
        <end position="333"/>
    </location>
    <ligand>
        <name>GTP</name>
        <dbReference type="ChEBI" id="CHEBI:37565"/>
    </ligand>
</feature>
<proteinExistence type="inferred from homology"/>